<dbReference type="Gene3D" id="1.20.1280.50">
    <property type="match status" value="1"/>
</dbReference>
<evidence type="ECO:0000256" key="3">
    <source>
        <dbReference type="PROSITE-ProRule" id="PRU00221"/>
    </source>
</evidence>
<feature type="repeat" description="WD" evidence="3">
    <location>
        <begin position="185"/>
        <end position="223"/>
    </location>
</feature>
<dbReference type="InterPro" id="IPR036322">
    <property type="entry name" value="WD40_repeat_dom_sf"/>
</dbReference>
<dbReference type="InterPro" id="IPR019775">
    <property type="entry name" value="WD40_repeat_CS"/>
</dbReference>
<dbReference type="SMART" id="SM00256">
    <property type="entry name" value="FBOX"/>
    <property type="match status" value="1"/>
</dbReference>
<dbReference type="SUPFAM" id="SSF50978">
    <property type="entry name" value="WD40 repeat-like"/>
    <property type="match status" value="1"/>
</dbReference>
<dbReference type="PROSITE" id="PS00678">
    <property type="entry name" value="WD_REPEATS_1"/>
    <property type="match status" value="2"/>
</dbReference>
<organism evidence="5 6">
    <name type="scientific">Danaus chrysippus</name>
    <name type="common">African queen</name>
    <dbReference type="NCBI Taxonomy" id="151541"/>
    <lineage>
        <taxon>Eukaryota</taxon>
        <taxon>Metazoa</taxon>
        <taxon>Ecdysozoa</taxon>
        <taxon>Arthropoda</taxon>
        <taxon>Hexapoda</taxon>
        <taxon>Insecta</taxon>
        <taxon>Pterygota</taxon>
        <taxon>Neoptera</taxon>
        <taxon>Endopterygota</taxon>
        <taxon>Lepidoptera</taxon>
        <taxon>Glossata</taxon>
        <taxon>Ditrysia</taxon>
        <taxon>Papilionoidea</taxon>
        <taxon>Nymphalidae</taxon>
        <taxon>Danainae</taxon>
        <taxon>Danaini</taxon>
        <taxon>Danaina</taxon>
        <taxon>Danaus</taxon>
        <taxon>Anosia</taxon>
    </lineage>
</organism>
<dbReference type="InterPro" id="IPR001680">
    <property type="entry name" value="WD40_rpt"/>
</dbReference>
<dbReference type="PROSITE" id="PS50082">
    <property type="entry name" value="WD_REPEATS_2"/>
    <property type="match status" value="1"/>
</dbReference>
<dbReference type="SMART" id="SM00320">
    <property type="entry name" value="WD40"/>
    <property type="match status" value="4"/>
</dbReference>
<dbReference type="InterPro" id="IPR015943">
    <property type="entry name" value="WD40/YVTN_repeat-like_dom_sf"/>
</dbReference>
<keyword evidence="6" id="KW-1185">Reference proteome</keyword>
<comment type="caution">
    <text evidence="5">The sequence shown here is derived from an EMBL/GenBank/DDBJ whole genome shotgun (WGS) entry which is preliminary data.</text>
</comment>
<dbReference type="PANTHER" id="PTHR22847:SF637">
    <property type="entry name" value="WD REPEAT DOMAIN 5B"/>
    <property type="match status" value="1"/>
</dbReference>
<dbReference type="OrthoDB" id="2305498at2759"/>
<dbReference type="InterPro" id="IPR036047">
    <property type="entry name" value="F-box-like_dom_sf"/>
</dbReference>
<dbReference type="PANTHER" id="PTHR22847">
    <property type="entry name" value="WD40 REPEAT PROTEIN"/>
    <property type="match status" value="1"/>
</dbReference>
<accession>A0A8J2R301</accession>
<feature type="domain" description="F-box" evidence="4">
    <location>
        <begin position="30"/>
        <end position="77"/>
    </location>
</feature>
<dbReference type="InterPro" id="IPR001810">
    <property type="entry name" value="F-box_dom"/>
</dbReference>
<dbReference type="Proteomes" id="UP000789524">
    <property type="component" value="Unassembled WGS sequence"/>
</dbReference>
<evidence type="ECO:0000256" key="2">
    <source>
        <dbReference type="ARBA" id="ARBA00022737"/>
    </source>
</evidence>
<dbReference type="GO" id="GO:1990234">
    <property type="term" value="C:transferase complex"/>
    <property type="evidence" value="ECO:0007669"/>
    <property type="project" value="UniProtKB-ARBA"/>
</dbReference>
<proteinExistence type="predicted"/>
<dbReference type="AlphaFoldDB" id="A0A8J2R301"/>
<evidence type="ECO:0000256" key="1">
    <source>
        <dbReference type="ARBA" id="ARBA00022574"/>
    </source>
</evidence>
<dbReference type="GO" id="GO:0005634">
    <property type="term" value="C:nucleus"/>
    <property type="evidence" value="ECO:0007669"/>
    <property type="project" value="TreeGrafter"/>
</dbReference>
<dbReference type="SUPFAM" id="SSF81383">
    <property type="entry name" value="F-box domain"/>
    <property type="match status" value="1"/>
</dbReference>
<sequence>MCDILQSVREQISNIENNSTECVDIYNAANACLENMPLEIILKICSYLDAGFIINTLSKVCSRFDEILADIGLWKHRVRSKVHGYFPPLCDIDESYEDSDWIEMCIEMEHEREKWCNVDKSTKHFVIKDVHYASVDSVILVNKGNICISGGRDRCLALWNVGDIRPEVNNEESLLKDIKPTKIRHDAHTGWVWDLATDEVDNASIVYSASWDNTVKAWDISSGFECIETFPCGISALSLEADGKIVMAGLYSKKILTFDLRVGQKPVHVYQTHKGAILALTAHKDQVASISEDKTLAVYDKVAGKIVKNDIKIPSEKAYPVCLSWNTNAMYIGDSKGALHFFNPKDQSFVKSYELWPESCVTEPPNKIADCYQGESTLIACSDKGEIKFMYNSNPPDEYKTIQTSTVDVTQLRYQSGILAVSTCDSALEFWIPEERFTSSFL</sequence>
<gene>
    <name evidence="5" type="ORF">DCHRY22_LOCUS14223</name>
</gene>
<name>A0A8J2R301_9NEOP</name>
<dbReference type="EMBL" id="CAKASE010000080">
    <property type="protein sequence ID" value="CAG9581665.1"/>
    <property type="molecule type" value="Genomic_DNA"/>
</dbReference>
<reference evidence="5" key="1">
    <citation type="submission" date="2021-09" db="EMBL/GenBank/DDBJ databases">
        <authorList>
            <person name="Martin H S."/>
        </authorList>
    </citation>
    <scope>NUCLEOTIDE SEQUENCE</scope>
</reference>
<keyword evidence="2" id="KW-0677">Repeat</keyword>
<dbReference type="Gene3D" id="2.130.10.10">
    <property type="entry name" value="YVTN repeat-like/Quinoprotein amine dehydrogenase"/>
    <property type="match status" value="1"/>
</dbReference>
<keyword evidence="1 3" id="KW-0853">WD repeat</keyword>
<protein>
    <submittedName>
        <fullName evidence="5">(African queen) hypothetical protein</fullName>
    </submittedName>
</protein>
<evidence type="ECO:0000313" key="5">
    <source>
        <dbReference type="EMBL" id="CAG9581665.1"/>
    </source>
</evidence>
<dbReference type="Pfam" id="PF12937">
    <property type="entry name" value="F-box-like"/>
    <property type="match status" value="1"/>
</dbReference>
<evidence type="ECO:0000313" key="6">
    <source>
        <dbReference type="Proteomes" id="UP000789524"/>
    </source>
</evidence>
<evidence type="ECO:0000259" key="4">
    <source>
        <dbReference type="PROSITE" id="PS50181"/>
    </source>
</evidence>
<dbReference type="PROSITE" id="PS50181">
    <property type="entry name" value="FBOX"/>
    <property type="match status" value="1"/>
</dbReference>
<dbReference type="Pfam" id="PF00400">
    <property type="entry name" value="WD40"/>
    <property type="match status" value="1"/>
</dbReference>